<evidence type="ECO:0000313" key="4">
    <source>
        <dbReference type="EMBL" id="SLN72645.1"/>
    </source>
</evidence>
<dbReference type="CDD" id="cd11304">
    <property type="entry name" value="Cadherin_repeat"/>
    <property type="match status" value="1"/>
</dbReference>
<sequence>MALSPNLSASASDVDDTPEAQQVIPASTETIVYRVNAGSTDVAAIDGGPVWTGDLALENGTGPVSVTGDVEHEFTSKSTDSEAEVTYTDPAVADYAPWQLFVHERHDKIRPLPNDDEPLTYNFDVETGATYKITLLYVENWTGAFDIPTKNRIFDVTVDGTAFAEFADLNPLVEAAAALGQNLPPIPSKMSAKQPFLGTVLTRELVYTAVDDELNLTFIDKNQNPKINAIQISQILEMPSEIELSATQVAENAAGAVVGEVSVSDPDGGDAPEITVSDDRFEVADGMLKLKAKTSLDFEDAYSIPLTITATDADGLSLSQDFEIAVQDVAEGRLSAVTNVVEGSDTGETLKGTKANDLIVGLGGKDTLIGRKGDDIMAGGKGADKFVGGKGFDTLDYSDSAKGVTVNLQKGVAKGGDARGDKFKSMEGVIGSDANDKLLGSKAGNVLIGGAGADTLNGRGGKDWADYSGSDEGVTVNLAKRSGLGGDAEGDRLLKIENVHGSTHNDTLVGDGRKNVLVGDDGRDKITGGGGGDKLDGGAGNDRVLGGSGADTFIFDLGNDKLVGGKGRDTVMFDGEFGDYGVNLGKKVIVTFEGDRDVLTGMERLEFDDTTYVRQGANWVELG</sequence>
<dbReference type="GO" id="GO:0005509">
    <property type="term" value="F:calcium ion binding"/>
    <property type="evidence" value="ECO:0007669"/>
    <property type="project" value="InterPro"/>
</dbReference>
<dbReference type="GO" id="GO:0016020">
    <property type="term" value="C:membrane"/>
    <property type="evidence" value="ECO:0007669"/>
    <property type="project" value="InterPro"/>
</dbReference>
<evidence type="ECO:0000259" key="3">
    <source>
        <dbReference type="Pfam" id="PF11721"/>
    </source>
</evidence>
<dbReference type="Proteomes" id="UP000193495">
    <property type="component" value="Unassembled WGS sequence"/>
</dbReference>
<dbReference type="SUPFAM" id="SSF49313">
    <property type="entry name" value="Cadherin-like"/>
    <property type="match status" value="1"/>
</dbReference>
<dbReference type="PANTHER" id="PTHR38340">
    <property type="entry name" value="S-LAYER PROTEIN"/>
    <property type="match status" value="1"/>
</dbReference>
<dbReference type="InterPro" id="IPR015919">
    <property type="entry name" value="Cadherin-like_sf"/>
</dbReference>
<dbReference type="AlphaFoldDB" id="A0A1X7A840"/>
<comment type="subcellular location">
    <subcellularLocation>
        <location evidence="1">Secreted</location>
    </subcellularLocation>
</comment>
<gene>
    <name evidence="4" type="primary">cya_5</name>
    <name evidence="4" type="ORF">LOS8367_03709</name>
</gene>
<dbReference type="EMBL" id="FWFY01000025">
    <property type="protein sequence ID" value="SLN72645.1"/>
    <property type="molecule type" value="Genomic_DNA"/>
</dbReference>
<evidence type="ECO:0000256" key="2">
    <source>
        <dbReference type="ARBA" id="ARBA00022525"/>
    </source>
</evidence>
<dbReference type="RefSeq" id="WP_110522071.1">
    <property type="nucleotide sequence ID" value="NZ_FWFY01000025.1"/>
</dbReference>
<protein>
    <submittedName>
        <fullName evidence="4">Bifunctional hemolysin/adenylate cyclase</fullName>
    </submittedName>
</protein>
<organism evidence="4 5">
    <name type="scientific">Limimaricola soesokkakensis</name>
    <dbReference type="NCBI Taxonomy" id="1343159"/>
    <lineage>
        <taxon>Bacteria</taxon>
        <taxon>Pseudomonadati</taxon>
        <taxon>Pseudomonadota</taxon>
        <taxon>Alphaproteobacteria</taxon>
        <taxon>Rhodobacterales</taxon>
        <taxon>Paracoccaceae</taxon>
        <taxon>Limimaricola</taxon>
    </lineage>
</organism>
<proteinExistence type="predicted"/>
<dbReference type="Gene3D" id="2.150.10.10">
    <property type="entry name" value="Serralysin-like metalloprotease, C-terminal"/>
    <property type="match status" value="4"/>
</dbReference>
<dbReference type="InterPro" id="IPR011049">
    <property type="entry name" value="Serralysin-like_metalloprot_C"/>
</dbReference>
<name>A0A1X7A840_9RHOB</name>
<dbReference type="InterPro" id="IPR021720">
    <property type="entry name" value="Malectin_dom"/>
</dbReference>
<dbReference type="GO" id="GO:0005576">
    <property type="term" value="C:extracellular region"/>
    <property type="evidence" value="ECO:0007669"/>
    <property type="project" value="UniProtKB-SubCell"/>
</dbReference>
<feature type="domain" description="Malectin" evidence="3">
    <location>
        <begin position="32"/>
        <end position="230"/>
    </location>
</feature>
<dbReference type="PANTHER" id="PTHR38340:SF1">
    <property type="entry name" value="S-LAYER PROTEIN"/>
    <property type="match status" value="1"/>
</dbReference>
<dbReference type="Pfam" id="PF11721">
    <property type="entry name" value="Malectin"/>
    <property type="match status" value="1"/>
</dbReference>
<dbReference type="Gene3D" id="2.60.120.430">
    <property type="entry name" value="Galactose-binding lectin"/>
    <property type="match status" value="1"/>
</dbReference>
<dbReference type="Pfam" id="PF00353">
    <property type="entry name" value="HemolysinCabind"/>
    <property type="match status" value="3"/>
</dbReference>
<dbReference type="InterPro" id="IPR018511">
    <property type="entry name" value="Hemolysin-typ_Ca-bd_CS"/>
</dbReference>
<dbReference type="SUPFAM" id="SSF51120">
    <property type="entry name" value="beta-Roll"/>
    <property type="match status" value="2"/>
</dbReference>
<evidence type="ECO:0000313" key="5">
    <source>
        <dbReference type="Proteomes" id="UP000193495"/>
    </source>
</evidence>
<dbReference type="PRINTS" id="PR00313">
    <property type="entry name" value="CABNDNGRPT"/>
</dbReference>
<reference evidence="4 5" key="1">
    <citation type="submission" date="2017-03" db="EMBL/GenBank/DDBJ databases">
        <authorList>
            <person name="Afonso C.L."/>
            <person name="Miller P.J."/>
            <person name="Scott M.A."/>
            <person name="Spackman E."/>
            <person name="Goraichik I."/>
            <person name="Dimitrov K.M."/>
            <person name="Suarez D.L."/>
            <person name="Swayne D.E."/>
        </authorList>
    </citation>
    <scope>NUCLEOTIDE SEQUENCE [LARGE SCALE GENOMIC DNA]</scope>
    <source>
        <strain evidence="4 5">CECT 8367</strain>
    </source>
</reference>
<evidence type="ECO:0000256" key="1">
    <source>
        <dbReference type="ARBA" id="ARBA00004613"/>
    </source>
</evidence>
<dbReference type="PROSITE" id="PS00330">
    <property type="entry name" value="HEMOLYSIN_CALCIUM"/>
    <property type="match status" value="1"/>
</dbReference>
<dbReference type="InterPro" id="IPR001343">
    <property type="entry name" value="Hemolysn_Ca-bd"/>
</dbReference>
<accession>A0A1X7A840</accession>
<dbReference type="InterPro" id="IPR050557">
    <property type="entry name" value="RTX_toxin/Mannuronan_C5-epim"/>
</dbReference>
<keyword evidence="2" id="KW-0964">Secreted</keyword>